<dbReference type="Gene3D" id="2.20.70.140">
    <property type="match status" value="1"/>
</dbReference>
<dbReference type="InterPro" id="IPR005594">
    <property type="entry name" value="YadA_C"/>
</dbReference>
<dbReference type="Proteomes" id="UP000291286">
    <property type="component" value="Unassembled WGS sequence"/>
</dbReference>
<evidence type="ECO:0000256" key="6">
    <source>
        <dbReference type="ARBA" id="ARBA00022692"/>
    </source>
</evidence>
<organism evidence="16 17">
    <name type="scientific">Pseudoxanthomonas winnipegensis</name>
    <dbReference type="NCBI Taxonomy" id="2480810"/>
    <lineage>
        <taxon>Bacteria</taxon>
        <taxon>Pseudomonadati</taxon>
        <taxon>Pseudomonadota</taxon>
        <taxon>Gammaproteobacteria</taxon>
        <taxon>Lysobacterales</taxon>
        <taxon>Lysobacteraceae</taxon>
        <taxon>Pseudoxanthomonas</taxon>
    </lineage>
</organism>
<sequence>MSSLRISILTALMGASLFASPSFAQTATGTGATASEPNSTATGEYAQASAPNATATGAYANASGNGAIATGVQANASADNSTATGEYAQASAPNATATGAYANASGNGAVATGVQANASADNAVASGTNAQASGANSIATGQAANAAAVSAVAVGTLSYAGGEASIALGAQSAATGAHSLAVGVQSQASGDLSMSFGYFSRSRGNASIAQGILAEANADHAVAIGSSAVADAFQSLALGVGAEARAQDCVALGSHSRCWASDEVSVGSTFEDGGQSTRRITNVRAGTSDTDVANLGQVRQAAQALGGGATFVNGNFVAPIYQFRSGATHQTVGAALDDLDGRVTFLEQNPGSGSGTPGPRGADGLSAYEVALANGFQGNEQDWLASLKGEPGVQGPAGTDGVDGTAGTGAGSTVRAGKNVEVTDNTDGTQTVAVSDNVQLSDAGSVQVGTTTLNGQGVTIQGGPSVTTAGVNAGNQRVTGVAPGRIERGSTDAVNGGQVYEMQQVWDDRWVDTDRRLRHQDRRVNGLGAQLGAMSQMATAAAQNGGTAVGQVNLNVGVGFSGGSAAMAVGWGARVSERTSISAGLSFGSGNKPVAGFGLSINLGR</sequence>
<reference evidence="16 17" key="1">
    <citation type="submission" date="2019-02" db="EMBL/GenBank/DDBJ databases">
        <title>WGS of Pseudoxanthomonas species novum from clinical isolates.</title>
        <authorList>
            <person name="Bernier A.-M."/>
            <person name="Bernard K."/>
            <person name="Vachon A."/>
        </authorList>
    </citation>
    <scope>NUCLEOTIDE SEQUENCE [LARGE SCALE GENOMIC DNA]</scope>
    <source>
        <strain evidence="16 17">NML171202</strain>
    </source>
</reference>
<keyword evidence="7 12" id="KW-0732">Signal</keyword>
<dbReference type="Gene3D" id="3.30.1300.30">
    <property type="entry name" value="GSPII I/J protein-like"/>
    <property type="match status" value="1"/>
</dbReference>
<feature type="domain" description="Trimeric autotransporter adhesin YadA-like stalk" evidence="15">
    <location>
        <begin position="477"/>
        <end position="507"/>
    </location>
</feature>
<keyword evidence="4" id="KW-0813">Transport</keyword>
<evidence type="ECO:0000256" key="7">
    <source>
        <dbReference type="ARBA" id="ARBA00022729"/>
    </source>
</evidence>
<dbReference type="EMBL" id="SHMB01000004">
    <property type="protein sequence ID" value="TAA29010.1"/>
    <property type="molecule type" value="Genomic_DNA"/>
</dbReference>
<evidence type="ECO:0000259" key="15">
    <source>
        <dbReference type="Pfam" id="PF05662"/>
    </source>
</evidence>
<feature type="domain" description="Trimeric autotransporter adhesin YadA-like head" evidence="14">
    <location>
        <begin position="34"/>
        <end position="60"/>
    </location>
</feature>
<comment type="similarity">
    <text evidence="3">Belongs to the autotransporter-2 (AT-2) (TC 1.B.40) family.</text>
</comment>
<evidence type="ECO:0000256" key="8">
    <source>
        <dbReference type="ARBA" id="ARBA00022927"/>
    </source>
</evidence>
<evidence type="ECO:0000256" key="1">
    <source>
        <dbReference type="ARBA" id="ARBA00004241"/>
    </source>
</evidence>
<evidence type="ECO:0000256" key="2">
    <source>
        <dbReference type="ARBA" id="ARBA00004442"/>
    </source>
</evidence>
<feature type="domain" description="Trimeric autotransporter adhesin YadA-like head" evidence="14">
    <location>
        <begin position="132"/>
        <end position="157"/>
    </location>
</feature>
<dbReference type="InterPro" id="IPR011049">
    <property type="entry name" value="Serralysin-like_metalloprot_C"/>
</dbReference>
<dbReference type="AlphaFoldDB" id="A0A4Q8LHM4"/>
<dbReference type="GO" id="GO:0015031">
    <property type="term" value="P:protein transport"/>
    <property type="evidence" value="ECO:0007669"/>
    <property type="project" value="UniProtKB-KW"/>
</dbReference>
<dbReference type="RefSeq" id="WP_130519067.1">
    <property type="nucleotide sequence ID" value="NZ_SHMB01000004.1"/>
</dbReference>
<feature type="region of interest" description="Disordered" evidence="11">
    <location>
        <begin position="27"/>
        <end position="46"/>
    </location>
</feature>
<keyword evidence="10" id="KW-0998">Cell outer membrane</keyword>
<keyword evidence="5" id="KW-1134">Transmembrane beta strand</keyword>
<evidence type="ECO:0000259" key="14">
    <source>
        <dbReference type="Pfam" id="PF05658"/>
    </source>
</evidence>
<dbReference type="GO" id="GO:0009279">
    <property type="term" value="C:cell outer membrane"/>
    <property type="evidence" value="ECO:0007669"/>
    <property type="project" value="UniProtKB-SubCell"/>
</dbReference>
<evidence type="ECO:0000256" key="10">
    <source>
        <dbReference type="ARBA" id="ARBA00023237"/>
    </source>
</evidence>
<dbReference type="Gene3D" id="2.150.10.10">
    <property type="entry name" value="Serralysin-like metalloprotease, C-terminal"/>
    <property type="match status" value="2"/>
</dbReference>
<feature type="signal peptide" evidence="12">
    <location>
        <begin position="1"/>
        <end position="24"/>
    </location>
</feature>
<feature type="domain" description="Trimeric autotransporter adhesin YadA-like stalk" evidence="15">
    <location>
        <begin position="279"/>
        <end position="316"/>
    </location>
</feature>
<dbReference type="InterPro" id="IPR008640">
    <property type="entry name" value="Adhesin_Head_dom"/>
</dbReference>
<comment type="caution">
    <text evidence="16">The sequence shown here is derived from an EMBL/GenBank/DDBJ whole genome shotgun (WGS) entry which is preliminary data.</text>
</comment>
<feature type="domain" description="Trimeric autotransporter adhesin YadA-like head" evidence="14">
    <location>
        <begin position="62"/>
        <end position="85"/>
    </location>
</feature>
<keyword evidence="8" id="KW-0653">Protein transport</keyword>
<keyword evidence="9" id="KW-0472">Membrane</keyword>
<evidence type="ECO:0000313" key="17">
    <source>
        <dbReference type="Proteomes" id="UP000291286"/>
    </source>
</evidence>
<comment type="subcellular location">
    <subcellularLocation>
        <location evidence="2">Cell outer membrane</location>
    </subcellularLocation>
    <subcellularLocation>
        <location evidence="1">Cell surface</location>
    </subcellularLocation>
</comment>
<accession>A0A4Q8LHM4</accession>
<evidence type="ECO:0000256" key="4">
    <source>
        <dbReference type="ARBA" id="ARBA00022448"/>
    </source>
</evidence>
<proteinExistence type="inferred from homology"/>
<dbReference type="CDD" id="cd12820">
    <property type="entry name" value="LbR_YadA-like"/>
    <property type="match status" value="2"/>
</dbReference>
<dbReference type="InterPro" id="IPR045584">
    <property type="entry name" value="Pilin-like"/>
</dbReference>
<feature type="domain" description="Trimeric autotransporter adhesin YadA-like head" evidence="14">
    <location>
        <begin position="104"/>
        <end position="130"/>
    </location>
</feature>
<dbReference type="Pfam" id="PF05662">
    <property type="entry name" value="YadA_stalk"/>
    <property type="match status" value="2"/>
</dbReference>
<protein>
    <submittedName>
        <fullName evidence="16">Adhesin</fullName>
    </submittedName>
</protein>
<evidence type="ECO:0000256" key="9">
    <source>
        <dbReference type="ARBA" id="ARBA00023136"/>
    </source>
</evidence>
<dbReference type="SUPFAM" id="SSF54523">
    <property type="entry name" value="Pili subunits"/>
    <property type="match status" value="1"/>
</dbReference>
<name>A0A4Q8LHM4_9GAMM</name>
<evidence type="ECO:0000256" key="5">
    <source>
        <dbReference type="ARBA" id="ARBA00022452"/>
    </source>
</evidence>
<keyword evidence="6" id="KW-0812">Transmembrane</keyword>
<dbReference type="GeneID" id="93832450"/>
<gene>
    <name evidence="16" type="ORF">EA661_12015</name>
</gene>
<feature type="domain" description="Trimeric autotransporter adhesin YadA-like head" evidence="14">
    <location>
        <begin position="174"/>
        <end position="200"/>
    </location>
</feature>
<feature type="chain" id="PRO_5020495878" evidence="12">
    <location>
        <begin position="25"/>
        <end position="605"/>
    </location>
</feature>
<dbReference type="InterPro" id="IPR008635">
    <property type="entry name" value="Coiled_stalk_dom"/>
</dbReference>
<feature type="domain" description="Trimeric autotransporter adhesin YadA-like C-terminal membrane anchor" evidence="13">
    <location>
        <begin position="548"/>
        <end position="601"/>
    </location>
</feature>
<evidence type="ECO:0000256" key="3">
    <source>
        <dbReference type="ARBA" id="ARBA00005848"/>
    </source>
</evidence>
<evidence type="ECO:0000313" key="16">
    <source>
        <dbReference type="EMBL" id="TAA29010.1"/>
    </source>
</evidence>
<dbReference type="GO" id="GO:0009986">
    <property type="term" value="C:cell surface"/>
    <property type="evidence" value="ECO:0007669"/>
    <property type="project" value="UniProtKB-SubCell"/>
</dbReference>
<feature type="domain" description="Trimeric autotransporter adhesin YadA-like head" evidence="14">
    <location>
        <begin position="204"/>
        <end position="228"/>
    </location>
</feature>
<dbReference type="Pfam" id="PF03895">
    <property type="entry name" value="YadA_anchor"/>
    <property type="match status" value="1"/>
</dbReference>
<evidence type="ECO:0000256" key="12">
    <source>
        <dbReference type="SAM" id="SignalP"/>
    </source>
</evidence>
<evidence type="ECO:0000259" key="13">
    <source>
        <dbReference type="Pfam" id="PF03895"/>
    </source>
</evidence>
<dbReference type="SUPFAM" id="SSF101967">
    <property type="entry name" value="Adhesin YadA, collagen-binding domain"/>
    <property type="match status" value="3"/>
</dbReference>
<evidence type="ECO:0000256" key="11">
    <source>
        <dbReference type="SAM" id="MobiDB-lite"/>
    </source>
</evidence>
<dbReference type="Pfam" id="PF05658">
    <property type="entry name" value="YadA_head"/>
    <property type="match status" value="6"/>
</dbReference>